<sequence>MTAPCAWLLLMSQMEALDGVPSIVLPQACAELVAERVRFDRPDLGVWFIAVGEVCEGHAESAARLGALRLGEIPRHVPAGT</sequence>
<reference evidence="1 2" key="1">
    <citation type="submission" date="2020-08" db="EMBL/GenBank/DDBJ databases">
        <title>Whole genome shotgun sequence of Actinoplanes ianthinogenes NBRC 13996.</title>
        <authorList>
            <person name="Komaki H."/>
            <person name="Tamura T."/>
        </authorList>
    </citation>
    <scope>NUCLEOTIDE SEQUENCE [LARGE SCALE GENOMIC DNA]</scope>
    <source>
        <strain evidence="1 2">NBRC 13996</strain>
    </source>
</reference>
<dbReference type="Proteomes" id="UP000676967">
    <property type="component" value="Chromosome"/>
</dbReference>
<keyword evidence="2" id="KW-1185">Reference proteome</keyword>
<gene>
    <name evidence="1" type="ORF">Aiant_60200</name>
</gene>
<evidence type="ECO:0000313" key="2">
    <source>
        <dbReference type="Proteomes" id="UP000676967"/>
    </source>
</evidence>
<dbReference type="EMBL" id="AP023356">
    <property type="protein sequence ID" value="BCJ45363.1"/>
    <property type="molecule type" value="Genomic_DNA"/>
</dbReference>
<proteinExistence type="predicted"/>
<protein>
    <submittedName>
        <fullName evidence="1">Uncharacterized protein</fullName>
    </submittedName>
</protein>
<evidence type="ECO:0000313" key="1">
    <source>
        <dbReference type="EMBL" id="BCJ45363.1"/>
    </source>
</evidence>
<name>A0ABN6CK49_9ACTN</name>
<organism evidence="1 2">
    <name type="scientific">Actinoplanes ianthinogenes</name>
    <dbReference type="NCBI Taxonomy" id="122358"/>
    <lineage>
        <taxon>Bacteria</taxon>
        <taxon>Bacillati</taxon>
        <taxon>Actinomycetota</taxon>
        <taxon>Actinomycetes</taxon>
        <taxon>Micromonosporales</taxon>
        <taxon>Micromonosporaceae</taxon>
        <taxon>Actinoplanes</taxon>
    </lineage>
</organism>
<accession>A0ABN6CK49</accession>
<dbReference type="RefSeq" id="WP_189336356.1">
    <property type="nucleotide sequence ID" value="NZ_AP023356.1"/>
</dbReference>